<dbReference type="SUPFAM" id="SSF50249">
    <property type="entry name" value="Nucleic acid-binding proteins"/>
    <property type="match status" value="1"/>
</dbReference>
<evidence type="ECO:0000256" key="1">
    <source>
        <dbReference type="SAM" id="MobiDB-lite"/>
    </source>
</evidence>
<sequence length="538" mass="59347">MENFTAPSSGGKTLRPCLAELLRTCVYPPRLLLKVEHVFRPAESDRNGRSTMPTSNQTQPSGDHDNLDVELRQSTPQSLRLALSDGQLQIQAVLATKLHTKELLELRKGDLLELKKFQVRRAPRVNGNGKVVYLGVDACEWVGSVTQEADEDLGGGFIPEVDYDHLLEKDSFPSTRTFLGRTAETTRGRNEGEAIPTAKQSSETRIETTTPLHKMDRKRSRDPPIHQSNLSSRKTLFSEQPSSRSRSTTRPTVRFATPNPDSDDSSDDDDFETIVTSPSTIQRRRETLRNTGLTTPSRVVPASTLSHYAGASNDEGLLDDKFTKSQSPTTATATEALHSDAELPSSTIPPQEYDDAGNASSSLAATTSPLRITTQHLQPTARSQVPNPLPSNAPLQTLSTLLHSSALPRRNYVCSVLGIITWTSPSLIHKPNSPFPPKRHIKIHDTSILSRRVGVTVAIFVDAKNFMPEIGTVALFRGVTMQKWEGEPILNAYANLKECGEEWFITADETLKAMGHDVIGMKRWWAELAGRKAPSSMK</sequence>
<evidence type="ECO:0000313" key="3">
    <source>
        <dbReference type="Proteomes" id="UP001358417"/>
    </source>
</evidence>
<feature type="compositionally biased region" description="Polar residues" evidence="1">
    <location>
        <begin position="324"/>
        <end position="333"/>
    </location>
</feature>
<comment type="caution">
    <text evidence="2">The sequence shown here is derived from an EMBL/GenBank/DDBJ whole genome shotgun (WGS) entry which is preliminary data.</text>
</comment>
<dbReference type="EMBL" id="JAVRRD010000002">
    <property type="protein sequence ID" value="KAK5062775.1"/>
    <property type="molecule type" value="Genomic_DNA"/>
</dbReference>
<dbReference type="Proteomes" id="UP001358417">
    <property type="component" value="Unassembled WGS sequence"/>
</dbReference>
<feature type="region of interest" description="Disordered" evidence="1">
    <location>
        <begin position="43"/>
        <end position="68"/>
    </location>
</feature>
<keyword evidence="3" id="KW-1185">Reference proteome</keyword>
<feature type="compositionally biased region" description="Polar residues" evidence="1">
    <location>
        <begin position="198"/>
        <end position="211"/>
    </location>
</feature>
<protein>
    <recommendedName>
        <fullName evidence="4">Telomeric single stranded DNA binding POT1/Cdc13 domain-containing protein</fullName>
    </recommendedName>
</protein>
<dbReference type="InterPro" id="IPR012340">
    <property type="entry name" value="NA-bd_OB-fold"/>
</dbReference>
<feature type="compositionally biased region" description="Polar residues" evidence="1">
    <location>
        <begin position="49"/>
        <end position="61"/>
    </location>
</feature>
<dbReference type="AlphaFoldDB" id="A0AAV9NS38"/>
<name>A0AAV9NS38_9EURO</name>
<dbReference type="GeneID" id="89973028"/>
<feature type="region of interest" description="Disordered" evidence="1">
    <location>
        <begin position="178"/>
        <end position="362"/>
    </location>
</feature>
<dbReference type="RefSeq" id="XP_064711047.1">
    <property type="nucleotide sequence ID" value="XM_064848423.1"/>
</dbReference>
<evidence type="ECO:0000313" key="2">
    <source>
        <dbReference type="EMBL" id="KAK5062775.1"/>
    </source>
</evidence>
<feature type="compositionally biased region" description="Polar residues" evidence="1">
    <location>
        <begin position="226"/>
        <end position="240"/>
    </location>
</feature>
<feature type="compositionally biased region" description="Low complexity" evidence="1">
    <location>
        <begin position="241"/>
        <end position="252"/>
    </location>
</feature>
<gene>
    <name evidence="2" type="ORF">LTR84_004850</name>
</gene>
<organism evidence="2 3">
    <name type="scientific">Exophiala bonariae</name>
    <dbReference type="NCBI Taxonomy" id="1690606"/>
    <lineage>
        <taxon>Eukaryota</taxon>
        <taxon>Fungi</taxon>
        <taxon>Dikarya</taxon>
        <taxon>Ascomycota</taxon>
        <taxon>Pezizomycotina</taxon>
        <taxon>Eurotiomycetes</taxon>
        <taxon>Chaetothyriomycetidae</taxon>
        <taxon>Chaetothyriales</taxon>
        <taxon>Herpotrichiellaceae</taxon>
        <taxon>Exophiala</taxon>
    </lineage>
</organism>
<dbReference type="Gene3D" id="2.40.50.140">
    <property type="entry name" value="Nucleic acid-binding proteins"/>
    <property type="match status" value="1"/>
</dbReference>
<evidence type="ECO:0008006" key="4">
    <source>
        <dbReference type="Google" id="ProtNLM"/>
    </source>
</evidence>
<reference evidence="2 3" key="1">
    <citation type="submission" date="2023-08" db="EMBL/GenBank/DDBJ databases">
        <title>Black Yeasts Isolated from many extreme environments.</title>
        <authorList>
            <person name="Coleine C."/>
            <person name="Stajich J.E."/>
            <person name="Selbmann L."/>
        </authorList>
    </citation>
    <scope>NUCLEOTIDE SEQUENCE [LARGE SCALE GENOMIC DNA]</scope>
    <source>
        <strain evidence="2 3">CCFEE 5792</strain>
    </source>
</reference>
<feature type="compositionally biased region" description="Acidic residues" evidence="1">
    <location>
        <begin position="261"/>
        <end position="272"/>
    </location>
</feature>
<accession>A0AAV9NS38</accession>
<proteinExistence type="predicted"/>